<reference evidence="2 3" key="1">
    <citation type="submission" date="2024-09" db="EMBL/GenBank/DDBJ databases">
        <authorList>
            <person name="Sun Q."/>
            <person name="Mori K."/>
        </authorList>
    </citation>
    <scope>NUCLEOTIDE SEQUENCE [LARGE SCALE GENOMIC DNA]</scope>
    <source>
        <strain evidence="2 3">CCM 7609</strain>
    </source>
</reference>
<organism evidence="2 3">
    <name type="scientific">Citricoccus parietis</name>
    <dbReference type="NCBI Taxonomy" id="592307"/>
    <lineage>
        <taxon>Bacteria</taxon>
        <taxon>Bacillati</taxon>
        <taxon>Actinomycetota</taxon>
        <taxon>Actinomycetes</taxon>
        <taxon>Micrococcales</taxon>
        <taxon>Micrococcaceae</taxon>
        <taxon>Citricoccus</taxon>
    </lineage>
</organism>
<comment type="caution">
    <text evidence="2">The sequence shown here is derived from an EMBL/GenBank/DDBJ whole genome shotgun (WGS) entry which is preliminary data.</text>
</comment>
<proteinExistence type="predicted"/>
<protein>
    <submittedName>
        <fullName evidence="2">Uncharacterized protein</fullName>
    </submittedName>
</protein>
<feature type="region of interest" description="Disordered" evidence="1">
    <location>
        <begin position="1"/>
        <end position="40"/>
    </location>
</feature>
<accession>A0ABV5G095</accession>
<sequence>MSSTGRAATAAPASPPLPPPGHRSGPRVGTRPARGGSSPLTCVSFRICRSMDSLYSKLL</sequence>
<evidence type="ECO:0000313" key="2">
    <source>
        <dbReference type="EMBL" id="MFB9072367.1"/>
    </source>
</evidence>
<dbReference type="EMBL" id="JBHMFI010000001">
    <property type="protein sequence ID" value="MFB9072367.1"/>
    <property type="molecule type" value="Genomic_DNA"/>
</dbReference>
<dbReference type="Proteomes" id="UP001589575">
    <property type="component" value="Unassembled WGS sequence"/>
</dbReference>
<keyword evidence="3" id="KW-1185">Reference proteome</keyword>
<feature type="compositionally biased region" description="Low complexity" evidence="1">
    <location>
        <begin position="1"/>
        <end position="12"/>
    </location>
</feature>
<evidence type="ECO:0000313" key="3">
    <source>
        <dbReference type="Proteomes" id="UP001589575"/>
    </source>
</evidence>
<evidence type="ECO:0000256" key="1">
    <source>
        <dbReference type="SAM" id="MobiDB-lite"/>
    </source>
</evidence>
<name>A0ABV5G095_9MICC</name>
<gene>
    <name evidence="2" type="ORF">ACFFX0_14645</name>
</gene>